<reference evidence="1 2" key="1">
    <citation type="submission" date="2017-03" db="EMBL/GenBank/DDBJ databases">
        <title>Genome of the blue death feigning beetle - Asbolus verrucosus.</title>
        <authorList>
            <person name="Rider S.D."/>
        </authorList>
    </citation>
    <scope>NUCLEOTIDE SEQUENCE [LARGE SCALE GENOMIC DNA]</scope>
    <source>
        <strain evidence="1">Butters</strain>
        <tissue evidence="1">Head and leg muscle</tissue>
    </source>
</reference>
<gene>
    <name evidence="1" type="ORF">BDFB_010371</name>
</gene>
<sequence length="60" mass="7119">MLTIEHKSFLVESYFRKGVKLENGEWSYSVQAYFEEFRERFPTDAASFSCQDINFSLIIL</sequence>
<dbReference type="EMBL" id="QDEB01033818">
    <property type="protein sequence ID" value="RZC39508.1"/>
    <property type="molecule type" value="Genomic_DNA"/>
</dbReference>
<evidence type="ECO:0000313" key="2">
    <source>
        <dbReference type="Proteomes" id="UP000292052"/>
    </source>
</evidence>
<keyword evidence="2" id="KW-1185">Reference proteome</keyword>
<protein>
    <recommendedName>
        <fullName evidence="3">DUF4817 domain-containing protein</fullName>
    </recommendedName>
</protein>
<accession>A0A482W4P1</accession>
<dbReference type="OrthoDB" id="8192496at2759"/>
<dbReference type="Proteomes" id="UP000292052">
    <property type="component" value="Unassembled WGS sequence"/>
</dbReference>
<proteinExistence type="predicted"/>
<comment type="caution">
    <text evidence="1">The sequence shown here is derived from an EMBL/GenBank/DDBJ whole genome shotgun (WGS) entry which is preliminary data.</text>
</comment>
<evidence type="ECO:0000313" key="1">
    <source>
        <dbReference type="EMBL" id="RZC39508.1"/>
    </source>
</evidence>
<name>A0A482W4P1_ASBVE</name>
<organism evidence="1 2">
    <name type="scientific">Asbolus verrucosus</name>
    <name type="common">Desert ironclad beetle</name>
    <dbReference type="NCBI Taxonomy" id="1661398"/>
    <lineage>
        <taxon>Eukaryota</taxon>
        <taxon>Metazoa</taxon>
        <taxon>Ecdysozoa</taxon>
        <taxon>Arthropoda</taxon>
        <taxon>Hexapoda</taxon>
        <taxon>Insecta</taxon>
        <taxon>Pterygota</taxon>
        <taxon>Neoptera</taxon>
        <taxon>Endopterygota</taxon>
        <taxon>Coleoptera</taxon>
        <taxon>Polyphaga</taxon>
        <taxon>Cucujiformia</taxon>
        <taxon>Tenebrionidae</taxon>
        <taxon>Pimeliinae</taxon>
        <taxon>Asbolus</taxon>
    </lineage>
</organism>
<dbReference type="AlphaFoldDB" id="A0A482W4P1"/>
<evidence type="ECO:0008006" key="3">
    <source>
        <dbReference type="Google" id="ProtNLM"/>
    </source>
</evidence>